<dbReference type="Pfam" id="PF05936">
    <property type="entry name" value="T6SS_VasE"/>
    <property type="match status" value="1"/>
</dbReference>
<dbReference type="NCBIfam" id="TIGR03353">
    <property type="entry name" value="VI_chp_4"/>
    <property type="match status" value="1"/>
</dbReference>
<protein>
    <submittedName>
        <fullName evidence="1">Type VI secretion system, membrane platform protein</fullName>
    </submittedName>
</protein>
<dbReference type="Proteomes" id="UP000066049">
    <property type="component" value="Chromosome"/>
</dbReference>
<organism evidence="1 2">
    <name type="scientific">Campylobacter concisus</name>
    <dbReference type="NCBI Taxonomy" id="199"/>
    <lineage>
        <taxon>Bacteria</taxon>
        <taxon>Pseudomonadati</taxon>
        <taxon>Campylobacterota</taxon>
        <taxon>Epsilonproteobacteria</taxon>
        <taxon>Campylobacterales</taxon>
        <taxon>Campylobacteraceae</taxon>
        <taxon>Campylobacter</taxon>
    </lineage>
</organism>
<dbReference type="PATRIC" id="fig|199.248.peg.97"/>
<dbReference type="PANTHER" id="PTHR35566">
    <property type="entry name" value="BLR3599 PROTEIN"/>
    <property type="match status" value="1"/>
</dbReference>
<dbReference type="RefSeq" id="WP_054195915.1">
    <property type="nucleotide sequence ID" value="NZ_CABMKQ010000065.1"/>
</dbReference>
<accession>A0A0M4SRU2</accession>
<evidence type="ECO:0000313" key="1">
    <source>
        <dbReference type="EMBL" id="ALF46807.1"/>
    </source>
</evidence>
<dbReference type="KEGG" id="ccoc:CCON33237_0081"/>
<evidence type="ECO:0000313" key="2">
    <source>
        <dbReference type="Proteomes" id="UP000066049"/>
    </source>
</evidence>
<dbReference type="AlphaFoldDB" id="A0A0M4SRU2"/>
<dbReference type="GeneID" id="28661747"/>
<reference evidence="2" key="1">
    <citation type="submission" date="2015-08" db="EMBL/GenBank/DDBJ databases">
        <title>Comparative genomics of the Campylobacter concisus group.</title>
        <authorList>
            <person name="Miller W.G."/>
            <person name="Yee E."/>
            <person name="Chapman M.H."/>
            <person name="Huynh S."/>
            <person name="Bono J.L."/>
            <person name="On S.L.W."/>
            <person name="St Leger J."/>
            <person name="Foster G."/>
            <person name="Parker C.T."/>
        </authorList>
    </citation>
    <scope>NUCLEOTIDE SEQUENCE [LARGE SCALE GENOMIC DNA]</scope>
    <source>
        <strain evidence="2">ATCC 33237</strain>
    </source>
</reference>
<dbReference type="InterPro" id="IPR010263">
    <property type="entry name" value="T6SS_TssK"/>
</dbReference>
<gene>
    <name evidence="1" type="primary">tssK</name>
    <name evidence="1" type="ORF">CCON33237_0081</name>
</gene>
<dbReference type="EMBL" id="CP012541">
    <property type="protein sequence ID" value="ALF46807.1"/>
    <property type="molecule type" value="Genomic_DNA"/>
</dbReference>
<dbReference type="PANTHER" id="PTHR35566:SF1">
    <property type="entry name" value="TYPE VI SECRETION SYSTEM BASEPLATE COMPONENT TSSK1"/>
    <property type="match status" value="1"/>
</dbReference>
<sequence>MSEKLKVVWYNGMNVDKVHFEQQERYFERNLNLKTIYSFSNLYGVLDLEISSDLLLQGKIGLTKISCISQDGTIFNAPDQDELPEPLEISPSELNSAIIVLKLPISSGLVDISLQNNLPNLKFTAKQALISSRVHDEASNDILSELDDKDDFELSSAFTQDKENIILASQRSSLGVFGSKMPYELSIPICKIKNIDLNKQITLDEKFIPTCIDISKNTFITNFIEELSFATKQHQESYFGLLGGINQAKNRLDFSTYLTLNMLKKWHLIFSYLSKKDKFHPEYLYEKLVDFQADLLALSHDNSFSEFIAYDHNNLTQTFVPLINNLRLLFSHILSPKYIMAQIVKNNHGFYDCIFDNPSIIENSEIYFAIHSDTKNEYLLKNFKEQCKIHTQSNIKGIVSSQLRGINVEQISVVPSTLPKLNDYIYYKIDKKDEIFKSFANQNVISVYITANLPNADIKMWALL</sequence>
<proteinExistence type="predicted"/>
<name>A0A0M4SRU2_9BACT</name>